<keyword evidence="3" id="KW-1185">Reference proteome</keyword>
<sequence length="305" mass="34367">MDHLRLRASFAIARLALGSAQPLSSMPNLLALFPSLLRFLLVYQKRVKSGGRIFQRLACKQASEDASFNDDKVPCNTPKGYTESRCVSLCEGMTSSSTDNGDAFMSSGEYVRDHGSLLSLQPWIFRTGDYQRDEELVKPNDDCSEKYGYEMDGFMYNSLPEISPQSVSLGYACGRGRRSLRTRRSHCNSIKPLSSTKNCLIPQLYDANFEIEEFVFSITFDTGMDKGNMKNVPGVSPLPELRTPKRKSRETPNNNLGPFNSQISHMISHQKVLLCHPCRGIKFNLLWGSTCHLECHMDIYINCSF</sequence>
<organism evidence="2 3">
    <name type="scientific">Ensete ventricosum</name>
    <name type="common">Abyssinian banana</name>
    <name type="synonym">Musa ensete</name>
    <dbReference type="NCBI Taxonomy" id="4639"/>
    <lineage>
        <taxon>Eukaryota</taxon>
        <taxon>Viridiplantae</taxon>
        <taxon>Streptophyta</taxon>
        <taxon>Embryophyta</taxon>
        <taxon>Tracheophyta</taxon>
        <taxon>Spermatophyta</taxon>
        <taxon>Magnoliopsida</taxon>
        <taxon>Liliopsida</taxon>
        <taxon>Zingiberales</taxon>
        <taxon>Musaceae</taxon>
        <taxon>Ensete</taxon>
    </lineage>
</organism>
<reference evidence="2 3" key="1">
    <citation type="submission" date="2022-12" db="EMBL/GenBank/DDBJ databases">
        <title>Chromosome-scale assembly of the Ensete ventricosum genome.</title>
        <authorList>
            <person name="Dussert Y."/>
            <person name="Stocks J."/>
            <person name="Wendawek A."/>
            <person name="Woldeyes F."/>
            <person name="Nichols R.A."/>
            <person name="Borrell J.S."/>
        </authorList>
    </citation>
    <scope>NUCLEOTIDE SEQUENCE [LARGE SCALE GENOMIC DNA]</scope>
    <source>
        <strain evidence="3">cv. Maze</strain>
        <tissue evidence="2">Seeds</tissue>
    </source>
</reference>
<protein>
    <submittedName>
        <fullName evidence="2">Uncharacterized protein</fullName>
    </submittedName>
</protein>
<dbReference type="AlphaFoldDB" id="A0AAV8S0Y5"/>
<evidence type="ECO:0000313" key="3">
    <source>
        <dbReference type="Proteomes" id="UP001222027"/>
    </source>
</evidence>
<name>A0AAV8S0Y5_ENSVE</name>
<dbReference type="EMBL" id="JAQQAF010000001">
    <property type="protein sequence ID" value="KAJ8513122.1"/>
    <property type="molecule type" value="Genomic_DNA"/>
</dbReference>
<evidence type="ECO:0000313" key="2">
    <source>
        <dbReference type="EMBL" id="KAJ8513122.1"/>
    </source>
</evidence>
<gene>
    <name evidence="2" type="ORF">OPV22_003556</name>
</gene>
<comment type="caution">
    <text evidence="2">The sequence shown here is derived from an EMBL/GenBank/DDBJ whole genome shotgun (WGS) entry which is preliminary data.</text>
</comment>
<proteinExistence type="predicted"/>
<accession>A0AAV8S0Y5</accession>
<feature type="region of interest" description="Disordered" evidence="1">
    <location>
        <begin position="231"/>
        <end position="259"/>
    </location>
</feature>
<evidence type="ECO:0000256" key="1">
    <source>
        <dbReference type="SAM" id="MobiDB-lite"/>
    </source>
</evidence>
<dbReference type="Proteomes" id="UP001222027">
    <property type="component" value="Unassembled WGS sequence"/>
</dbReference>